<sequence>MIGNLLEDDAFEVLQKTENLDKLELGGDGFASEVRKRLRITQWGHCLVQWWNAQAVKRTSMGSNLRAGGSGLNKSTGIEVSFLKVRPGFSSASRTRA</sequence>
<evidence type="ECO:0000313" key="1">
    <source>
        <dbReference type="EMBL" id="KAA8515658.1"/>
    </source>
</evidence>
<dbReference type="Proteomes" id="UP000325577">
    <property type="component" value="Linkage Group LG9"/>
</dbReference>
<accession>A0A5J4ZDP1</accession>
<proteinExistence type="predicted"/>
<name>A0A5J4ZDP1_9ASTE</name>
<gene>
    <name evidence="1" type="ORF">F0562_018731</name>
</gene>
<protein>
    <submittedName>
        <fullName evidence="1">Uncharacterized protein</fullName>
    </submittedName>
</protein>
<keyword evidence="2" id="KW-1185">Reference proteome</keyword>
<dbReference type="AlphaFoldDB" id="A0A5J4ZDP1"/>
<organism evidence="1 2">
    <name type="scientific">Nyssa sinensis</name>
    <dbReference type="NCBI Taxonomy" id="561372"/>
    <lineage>
        <taxon>Eukaryota</taxon>
        <taxon>Viridiplantae</taxon>
        <taxon>Streptophyta</taxon>
        <taxon>Embryophyta</taxon>
        <taxon>Tracheophyta</taxon>
        <taxon>Spermatophyta</taxon>
        <taxon>Magnoliopsida</taxon>
        <taxon>eudicotyledons</taxon>
        <taxon>Gunneridae</taxon>
        <taxon>Pentapetalae</taxon>
        <taxon>asterids</taxon>
        <taxon>Cornales</taxon>
        <taxon>Nyssaceae</taxon>
        <taxon>Nyssa</taxon>
    </lineage>
</organism>
<reference evidence="1 2" key="1">
    <citation type="submission" date="2019-09" db="EMBL/GenBank/DDBJ databases">
        <title>A chromosome-level genome assembly of the Chinese tupelo Nyssa sinensis.</title>
        <authorList>
            <person name="Yang X."/>
            <person name="Kang M."/>
            <person name="Yang Y."/>
            <person name="Xiong H."/>
            <person name="Wang M."/>
            <person name="Zhang Z."/>
            <person name="Wang Z."/>
            <person name="Wu H."/>
            <person name="Ma T."/>
            <person name="Liu J."/>
            <person name="Xi Z."/>
        </authorList>
    </citation>
    <scope>NUCLEOTIDE SEQUENCE [LARGE SCALE GENOMIC DNA]</scope>
    <source>
        <strain evidence="1">J267</strain>
        <tissue evidence="1">Leaf</tissue>
    </source>
</reference>
<evidence type="ECO:0000313" key="2">
    <source>
        <dbReference type="Proteomes" id="UP000325577"/>
    </source>
</evidence>
<dbReference type="EMBL" id="CM018052">
    <property type="protein sequence ID" value="KAA8515658.1"/>
    <property type="molecule type" value="Genomic_DNA"/>
</dbReference>